<dbReference type="OrthoDB" id="45365at2759"/>
<dbReference type="InterPro" id="IPR011333">
    <property type="entry name" value="SKP1/BTB/POZ_sf"/>
</dbReference>
<organism evidence="4 5">
    <name type="scientific">Chrysochromulina tobinii</name>
    <dbReference type="NCBI Taxonomy" id="1460289"/>
    <lineage>
        <taxon>Eukaryota</taxon>
        <taxon>Haptista</taxon>
        <taxon>Haptophyta</taxon>
        <taxon>Prymnesiophyceae</taxon>
        <taxon>Prymnesiales</taxon>
        <taxon>Chrysochromulinaceae</taxon>
        <taxon>Chrysochromulina</taxon>
    </lineage>
</organism>
<reference evidence="5" key="1">
    <citation type="journal article" date="2015" name="PLoS Genet.">
        <title>Genome Sequence and Transcriptome Analyses of Chrysochromulina tobin: Metabolic Tools for Enhanced Algal Fitness in the Prominent Order Prymnesiales (Haptophyceae).</title>
        <authorList>
            <person name="Hovde B.T."/>
            <person name="Deodato C.R."/>
            <person name="Hunsperger H.M."/>
            <person name="Ryken S.A."/>
            <person name="Yost W."/>
            <person name="Jha R.K."/>
            <person name="Patterson J."/>
            <person name="Monnat R.J. Jr."/>
            <person name="Barlow S.B."/>
            <person name="Starkenburg S.R."/>
            <person name="Cattolico R.A."/>
        </authorList>
    </citation>
    <scope>NUCLEOTIDE SEQUENCE</scope>
    <source>
        <strain evidence="5">CCMP291</strain>
    </source>
</reference>
<dbReference type="Pfam" id="PF00651">
    <property type="entry name" value="BTB"/>
    <property type="match status" value="1"/>
</dbReference>
<dbReference type="PANTHER" id="PTHR45632:SF26">
    <property type="entry name" value="BTB DOMAIN-CONTAINING PROTEIN"/>
    <property type="match status" value="1"/>
</dbReference>
<dbReference type="PANTHER" id="PTHR45632">
    <property type="entry name" value="LD33804P"/>
    <property type="match status" value="1"/>
</dbReference>
<dbReference type="Pfam" id="PF07707">
    <property type="entry name" value="BACK"/>
    <property type="match status" value="1"/>
</dbReference>
<gene>
    <name evidence="4" type="ORF">Ctob_012081</name>
</gene>
<proteinExistence type="predicted"/>
<dbReference type="PROSITE" id="PS50097">
    <property type="entry name" value="BTB"/>
    <property type="match status" value="1"/>
</dbReference>
<evidence type="ECO:0000313" key="4">
    <source>
        <dbReference type="EMBL" id="KOO35119.1"/>
    </source>
</evidence>
<dbReference type="EMBL" id="JWZX01000978">
    <property type="protein sequence ID" value="KOO35119.1"/>
    <property type="molecule type" value="Genomic_DNA"/>
</dbReference>
<dbReference type="Gene3D" id="2.120.10.80">
    <property type="entry name" value="Kelch-type beta propeller"/>
    <property type="match status" value="1"/>
</dbReference>
<dbReference type="InterPro" id="IPR017096">
    <property type="entry name" value="BTB-kelch_protein"/>
</dbReference>
<dbReference type="CDD" id="cd18472">
    <property type="entry name" value="BACK_KLHL33"/>
    <property type="match status" value="1"/>
</dbReference>
<evidence type="ECO:0000256" key="2">
    <source>
        <dbReference type="ARBA" id="ARBA00022737"/>
    </source>
</evidence>
<keyword evidence="5" id="KW-1185">Reference proteome</keyword>
<keyword evidence="2" id="KW-0677">Repeat</keyword>
<sequence length="567" mass="60193">MPPARKRARASADAPSAASIELVGGLAEKPSAIAKFRDGRLTDVEVVAADGTTFHAHALCITSGSEYFERLLAGERWADTAGRPLSLPDVPKQGLAACLEFIYTGSCTVADAAELMVVLEAAAYLQIPHLVDAAAKAMSAHLGATTALAYWAVADRQGLTQLAADAVSAAARHFEQIAATPAWLSTPAETVRALLASDRLKVAGEEAVYTAAVKWLHAQAPPPAEDDALALLRLVRFPLLSREFVQETVHNEPLLLTVAGLQMLNRSFFGALHGDSARRRMGFEKLYMVGGRNASDALATLYRYDSMANAWEALASMFTSRGAPAAAAIDGKLYVMGGYDGQNRLSSVERFDPVTNAWEAVAPMSTARFCPAAAAIDGKLYVMGGSDGQHRFSSVVERFDPAKNAWEAVAPMSTARSNPAAAAINGKLYVMGGYDGQHRFSSVERYDPAKNAWEAVAPMSMARNIPAAAAIDGKLYVMGGYDGQHLFSSVERYDPAENAWEAVAPMSTARGGPAAAAIDGKLYVMGGSDGQNQLSSVERYDPVTDEWAAITSMALGAVTKSKCAVFM</sequence>
<dbReference type="InterPro" id="IPR011043">
    <property type="entry name" value="Gal_Oxase/kelch_b-propeller"/>
</dbReference>
<dbReference type="InterPro" id="IPR011705">
    <property type="entry name" value="BACK"/>
</dbReference>
<dbReference type="Gene3D" id="3.30.710.10">
    <property type="entry name" value="Potassium Channel Kv1.1, Chain A"/>
    <property type="match status" value="1"/>
</dbReference>
<dbReference type="SUPFAM" id="SSF54695">
    <property type="entry name" value="POZ domain"/>
    <property type="match status" value="1"/>
</dbReference>
<dbReference type="InterPro" id="IPR000210">
    <property type="entry name" value="BTB/POZ_dom"/>
</dbReference>
<evidence type="ECO:0000313" key="5">
    <source>
        <dbReference type="Proteomes" id="UP000037460"/>
    </source>
</evidence>
<evidence type="ECO:0000259" key="3">
    <source>
        <dbReference type="PROSITE" id="PS50097"/>
    </source>
</evidence>
<accession>A0A0M0K8J4</accession>
<dbReference type="SMART" id="SM00225">
    <property type="entry name" value="BTB"/>
    <property type="match status" value="1"/>
</dbReference>
<dbReference type="InterPro" id="IPR037293">
    <property type="entry name" value="Gal_Oxidase_central_sf"/>
</dbReference>
<dbReference type="CDD" id="cd18186">
    <property type="entry name" value="BTB_POZ_ZBTB_KLHL-like"/>
    <property type="match status" value="1"/>
</dbReference>
<dbReference type="Gene3D" id="2.130.10.80">
    <property type="entry name" value="Galactose oxidase/kelch, beta-propeller"/>
    <property type="match status" value="1"/>
</dbReference>
<dbReference type="Pfam" id="PF24681">
    <property type="entry name" value="Kelch_KLHDC2_KLHL20_DRC7"/>
    <property type="match status" value="1"/>
</dbReference>
<dbReference type="SUPFAM" id="SSF50965">
    <property type="entry name" value="Galactose oxidase, central domain"/>
    <property type="match status" value="1"/>
</dbReference>
<dbReference type="InterPro" id="IPR030609">
    <property type="entry name" value="KLHL33_BACK"/>
</dbReference>
<feature type="domain" description="BTB" evidence="3">
    <location>
        <begin position="42"/>
        <end position="111"/>
    </location>
</feature>
<name>A0A0M0K8J4_9EUKA</name>
<dbReference type="SMART" id="SM00612">
    <property type="entry name" value="Kelch"/>
    <property type="match status" value="6"/>
</dbReference>
<keyword evidence="1" id="KW-0880">Kelch repeat</keyword>
<dbReference type="InterPro" id="IPR015915">
    <property type="entry name" value="Kelch-typ_b-propeller"/>
</dbReference>
<dbReference type="Gene3D" id="1.25.40.420">
    <property type="match status" value="1"/>
</dbReference>
<dbReference type="Proteomes" id="UP000037460">
    <property type="component" value="Unassembled WGS sequence"/>
</dbReference>
<dbReference type="SMART" id="SM00875">
    <property type="entry name" value="BACK"/>
    <property type="match status" value="1"/>
</dbReference>
<dbReference type="AlphaFoldDB" id="A0A0M0K8J4"/>
<comment type="caution">
    <text evidence="4">The sequence shown here is derived from an EMBL/GenBank/DDBJ whole genome shotgun (WGS) entry which is preliminary data.</text>
</comment>
<protein>
    <submittedName>
        <fullName evidence="4">Kelch-like protein 17</fullName>
    </submittedName>
</protein>
<dbReference type="PIRSF" id="PIRSF037037">
    <property type="entry name" value="Kelch-like_protein_gigaxonin"/>
    <property type="match status" value="1"/>
</dbReference>
<dbReference type="PRINTS" id="PR00501">
    <property type="entry name" value="KELCHREPEAT"/>
</dbReference>
<dbReference type="Pfam" id="PF01344">
    <property type="entry name" value="Kelch_1"/>
    <property type="match status" value="2"/>
</dbReference>
<dbReference type="InterPro" id="IPR006652">
    <property type="entry name" value="Kelch_1"/>
</dbReference>
<evidence type="ECO:0000256" key="1">
    <source>
        <dbReference type="ARBA" id="ARBA00022441"/>
    </source>
</evidence>